<organism evidence="1 2">
    <name type="scientific">Prorocentrum cordatum</name>
    <dbReference type="NCBI Taxonomy" id="2364126"/>
    <lineage>
        <taxon>Eukaryota</taxon>
        <taxon>Sar</taxon>
        <taxon>Alveolata</taxon>
        <taxon>Dinophyceae</taxon>
        <taxon>Prorocentrales</taxon>
        <taxon>Prorocentraceae</taxon>
        <taxon>Prorocentrum</taxon>
    </lineage>
</organism>
<accession>A0ABN9PKB3</accession>
<gene>
    <name evidence="1" type="ORF">PCOR1329_LOCUS3626</name>
</gene>
<dbReference type="Proteomes" id="UP001189429">
    <property type="component" value="Unassembled WGS sequence"/>
</dbReference>
<sequence length="579" mass="63134">MSDPLEQINNTNAASKVFQARVLFPEGREIKDKNMTVFACTLVSKSGLYTQGEAILFGQEQQRVKAREALQKKYLDGAVFEFSKMKMQTKKPQFQSCPHAFTLNLGHKPLAAKKITGAAATEIPAEAEPPMTTVNLLDLETGQLIDATAVATNIKGPAGAKEGKTTITVTLSDASGNEIPLAYWEDTHHLAKGIETFKPLYIYGAYLVVEESGGRHLTARKTTRVLAASCAQPIAKELGKADLKALPTENKENLSKWEGGRNWEEGPACSAHAGILECAAHFKRPLAETLFEISGALISLQSGDAEDLLTKDQTRIWAKVDIADYANTVTADMTEKVALMLTDTQDKEDFLEQAKSGSLVFSRARLRVRFDTPKDGADPSLSVVAAIRRDFDLPETNLVPPSDARLVPSQLDWASSSPSGLISITLPEGGGRRLATGILALIVGAKEPKTEPSADGFTIRNYVTEACGDHPDQPWETVTSAPASRLAYFALPRKEVALVRVTHIDVSGKVVTVADMWKQPTGMSFDAWKAEMKATVELLKKPVHSLKRKREDFDPHLQGMLKPKRVHTTFGEPAAAEEM</sequence>
<reference evidence="1" key="1">
    <citation type="submission" date="2023-10" db="EMBL/GenBank/DDBJ databases">
        <authorList>
            <person name="Chen Y."/>
            <person name="Shah S."/>
            <person name="Dougan E. K."/>
            <person name="Thang M."/>
            <person name="Chan C."/>
        </authorList>
    </citation>
    <scope>NUCLEOTIDE SEQUENCE [LARGE SCALE GENOMIC DNA]</scope>
</reference>
<protein>
    <recommendedName>
        <fullName evidence="3">Telomeric single stranded DNA binding POT1/Cdc13 domain-containing protein</fullName>
    </recommendedName>
</protein>
<evidence type="ECO:0000313" key="1">
    <source>
        <dbReference type="EMBL" id="CAK0793277.1"/>
    </source>
</evidence>
<dbReference type="EMBL" id="CAUYUJ010000933">
    <property type="protein sequence ID" value="CAK0793277.1"/>
    <property type="molecule type" value="Genomic_DNA"/>
</dbReference>
<proteinExistence type="predicted"/>
<evidence type="ECO:0008006" key="3">
    <source>
        <dbReference type="Google" id="ProtNLM"/>
    </source>
</evidence>
<name>A0ABN9PKB3_9DINO</name>
<keyword evidence="2" id="KW-1185">Reference proteome</keyword>
<evidence type="ECO:0000313" key="2">
    <source>
        <dbReference type="Proteomes" id="UP001189429"/>
    </source>
</evidence>
<comment type="caution">
    <text evidence="1">The sequence shown here is derived from an EMBL/GenBank/DDBJ whole genome shotgun (WGS) entry which is preliminary data.</text>
</comment>